<keyword evidence="5 9" id="KW-0862">Zinc</keyword>
<dbReference type="InterPro" id="IPR013149">
    <property type="entry name" value="ADH-like_C"/>
</dbReference>
<keyword evidence="4 9" id="KW-0479">Metal-binding</keyword>
<keyword evidence="12" id="KW-1185">Reference proteome</keyword>
<dbReference type="EMBL" id="SOAW01000001">
    <property type="protein sequence ID" value="TDT33884.1"/>
    <property type="molecule type" value="Genomic_DNA"/>
</dbReference>
<evidence type="ECO:0000259" key="10">
    <source>
        <dbReference type="SMART" id="SM00829"/>
    </source>
</evidence>
<proteinExistence type="inferred from homology"/>
<accession>A0A4R7J9A3</accession>
<dbReference type="SMART" id="SM00829">
    <property type="entry name" value="PKS_ER"/>
    <property type="match status" value="1"/>
</dbReference>
<organism evidence="11 12">
    <name type="scientific">Naumannella halotolerans</name>
    <dbReference type="NCBI Taxonomy" id="993414"/>
    <lineage>
        <taxon>Bacteria</taxon>
        <taxon>Bacillati</taxon>
        <taxon>Actinomycetota</taxon>
        <taxon>Actinomycetes</taxon>
        <taxon>Propionibacteriales</taxon>
        <taxon>Propionibacteriaceae</taxon>
        <taxon>Naumannella</taxon>
    </lineage>
</organism>
<dbReference type="RefSeq" id="WP_133754325.1">
    <property type="nucleotide sequence ID" value="NZ_SOAW01000001.1"/>
</dbReference>
<dbReference type="InterPro" id="IPR013154">
    <property type="entry name" value="ADH-like_N"/>
</dbReference>
<dbReference type="Pfam" id="PF08240">
    <property type="entry name" value="ADH_N"/>
    <property type="match status" value="1"/>
</dbReference>
<dbReference type="SUPFAM" id="SSF51735">
    <property type="entry name" value="NAD(P)-binding Rossmann-fold domains"/>
    <property type="match status" value="1"/>
</dbReference>
<dbReference type="SUPFAM" id="SSF50129">
    <property type="entry name" value="GroES-like"/>
    <property type="match status" value="1"/>
</dbReference>
<reference evidence="11 12" key="1">
    <citation type="submission" date="2019-03" db="EMBL/GenBank/DDBJ databases">
        <title>Genomic Encyclopedia of Archaeal and Bacterial Type Strains, Phase II (KMG-II): from individual species to whole genera.</title>
        <authorList>
            <person name="Goeker M."/>
        </authorList>
    </citation>
    <scope>NUCLEOTIDE SEQUENCE [LARGE SCALE GENOMIC DNA]</scope>
    <source>
        <strain evidence="11 12">DSM 24323</strain>
    </source>
</reference>
<protein>
    <recommendedName>
        <fullName evidence="3">alcohol dehydrogenase</fullName>
        <ecNumber evidence="3">1.1.1.1</ecNumber>
    </recommendedName>
</protein>
<name>A0A4R7J9A3_9ACTN</name>
<sequence>MSTTMMANTLDSPAPLDTDPLEWRSIAVPEPGEGQVLIEVAACGVCRSNLHMVVGDWAADGVPGASPIVPGHEVTGRIAGLGPGVEDFVVGDPVGVQPLWWTCEECEFCRTGREQLCHQRVITGEHVDGGYAEFMLANARHTYPVPAGLDLVAAAPLFCPGITAFGAVEKLGIEPGQSVAVFGLGGVGHMAVQFAALAGAEVIAVGRNDEHLAVAADLGATRLVNTTRGEVEGIADSMDGVLTFAGVDSVTAMAMASLKWGGTLVNAVPVNIDGFPFNKGQTIKGSLLGNRAQMAEVLRLAAEGRIRTVTESFDLSEAGNALRQLEAGELRSRAVLVNGTFSG</sequence>
<dbReference type="EC" id="1.1.1.1" evidence="3"/>
<dbReference type="GO" id="GO:0008270">
    <property type="term" value="F:zinc ion binding"/>
    <property type="evidence" value="ECO:0007669"/>
    <property type="project" value="InterPro"/>
</dbReference>
<evidence type="ECO:0000256" key="9">
    <source>
        <dbReference type="RuleBase" id="RU361277"/>
    </source>
</evidence>
<dbReference type="PANTHER" id="PTHR42940">
    <property type="entry name" value="ALCOHOL DEHYDROGENASE 1-RELATED"/>
    <property type="match status" value="1"/>
</dbReference>
<dbReference type="Gene3D" id="3.90.180.10">
    <property type="entry name" value="Medium-chain alcohol dehydrogenases, catalytic domain"/>
    <property type="match status" value="1"/>
</dbReference>
<evidence type="ECO:0000256" key="7">
    <source>
        <dbReference type="ARBA" id="ARBA00049164"/>
    </source>
</evidence>
<dbReference type="Proteomes" id="UP000295371">
    <property type="component" value="Unassembled WGS sequence"/>
</dbReference>
<gene>
    <name evidence="11" type="ORF">CLV29_1519</name>
</gene>
<dbReference type="InterPro" id="IPR011032">
    <property type="entry name" value="GroES-like_sf"/>
</dbReference>
<dbReference type="InterPro" id="IPR002328">
    <property type="entry name" value="ADH_Zn_CS"/>
</dbReference>
<evidence type="ECO:0000256" key="3">
    <source>
        <dbReference type="ARBA" id="ARBA00013190"/>
    </source>
</evidence>
<comment type="catalytic activity">
    <reaction evidence="8">
        <text>a primary alcohol + NAD(+) = an aldehyde + NADH + H(+)</text>
        <dbReference type="Rhea" id="RHEA:10736"/>
        <dbReference type="ChEBI" id="CHEBI:15378"/>
        <dbReference type="ChEBI" id="CHEBI:15734"/>
        <dbReference type="ChEBI" id="CHEBI:17478"/>
        <dbReference type="ChEBI" id="CHEBI:57540"/>
        <dbReference type="ChEBI" id="CHEBI:57945"/>
        <dbReference type="EC" id="1.1.1.1"/>
    </reaction>
</comment>
<dbReference type="PANTHER" id="PTHR42940:SF8">
    <property type="entry name" value="VACUOLAR PROTEIN SORTING-ASSOCIATED PROTEIN 11"/>
    <property type="match status" value="1"/>
</dbReference>
<dbReference type="InterPro" id="IPR036291">
    <property type="entry name" value="NAD(P)-bd_dom_sf"/>
</dbReference>
<dbReference type="OrthoDB" id="5295340at2"/>
<keyword evidence="6" id="KW-0560">Oxidoreductase</keyword>
<dbReference type="AlphaFoldDB" id="A0A4R7J9A3"/>
<dbReference type="PROSITE" id="PS00059">
    <property type="entry name" value="ADH_ZINC"/>
    <property type="match status" value="1"/>
</dbReference>
<evidence type="ECO:0000256" key="1">
    <source>
        <dbReference type="ARBA" id="ARBA00001947"/>
    </source>
</evidence>
<evidence type="ECO:0000313" key="11">
    <source>
        <dbReference type="EMBL" id="TDT33884.1"/>
    </source>
</evidence>
<feature type="domain" description="Enoyl reductase (ER)" evidence="10">
    <location>
        <begin position="17"/>
        <end position="336"/>
    </location>
</feature>
<evidence type="ECO:0000256" key="2">
    <source>
        <dbReference type="ARBA" id="ARBA00008072"/>
    </source>
</evidence>
<comment type="similarity">
    <text evidence="2 9">Belongs to the zinc-containing alcohol dehydrogenase family.</text>
</comment>
<dbReference type="Gene3D" id="3.40.50.720">
    <property type="entry name" value="NAD(P)-binding Rossmann-like Domain"/>
    <property type="match status" value="1"/>
</dbReference>
<evidence type="ECO:0000256" key="8">
    <source>
        <dbReference type="ARBA" id="ARBA00049243"/>
    </source>
</evidence>
<evidence type="ECO:0000256" key="6">
    <source>
        <dbReference type="ARBA" id="ARBA00023002"/>
    </source>
</evidence>
<evidence type="ECO:0000256" key="5">
    <source>
        <dbReference type="ARBA" id="ARBA00022833"/>
    </source>
</evidence>
<evidence type="ECO:0000313" key="12">
    <source>
        <dbReference type="Proteomes" id="UP000295371"/>
    </source>
</evidence>
<dbReference type="Pfam" id="PF00107">
    <property type="entry name" value="ADH_zinc_N"/>
    <property type="match status" value="1"/>
</dbReference>
<dbReference type="GO" id="GO:0004022">
    <property type="term" value="F:alcohol dehydrogenase (NAD+) activity"/>
    <property type="evidence" value="ECO:0007669"/>
    <property type="project" value="UniProtKB-EC"/>
</dbReference>
<comment type="cofactor">
    <cofactor evidence="1 9">
        <name>Zn(2+)</name>
        <dbReference type="ChEBI" id="CHEBI:29105"/>
    </cofactor>
</comment>
<evidence type="ECO:0000256" key="4">
    <source>
        <dbReference type="ARBA" id="ARBA00022723"/>
    </source>
</evidence>
<dbReference type="InterPro" id="IPR020843">
    <property type="entry name" value="ER"/>
</dbReference>
<comment type="caution">
    <text evidence="11">The sequence shown here is derived from an EMBL/GenBank/DDBJ whole genome shotgun (WGS) entry which is preliminary data.</text>
</comment>
<dbReference type="GO" id="GO:0005737">
    <property type="term" value="C:cytoplasm"/>
    <property type="evidence" value="ECO:0007669"/>
    <property type="project" value="TreeGrafter"/>
</dbReference>
<comment type="catalytic activity">
    <reaction evidence="7">
        <text>a secondary alcohol + NAD(+) = a ketone + NADH + H(+)</text>
        <dbReference type="Rhea" id="RHEA:10740"/>
        <dbReference type="ChEBI" id="CHEBI:15378"/>
        <dbReference type="ChEBI" id="CHEBI:17087"/>
        <dbReference type="ChEBI" id="CHEBI:35681"/>
        <dbReference type="ChEBI" id="CHEBI:57540"/>
        <dbReference type="ChEBI" id="CHEBI:57945"/>
        <dbReference type="EC" id="1.1.1.1"/>
    </reaction>
</comment>